<keyword evidence="3" id="KW-1185">Reference proteome</keyword>
<feature type="region of interest" description="Disordered" evidence="1">
    <location>
        <begin position="24"/>
        <end position="66"/>
    </location>
</feature>
<evidence type="ECO:0000313" key="3">
    <source>
        <dbReference type="Proteomes" id="UP000587527"/>
    </source>
</evidence>
<reference evidence="2 3" key="1">
    <citation type="submission" date="2020-08" db="EMBL/GenBank/DDBJ databases">
        <title>Sequencing the genomes of 1000 actinobacteria strains.</title>
        <authorList>
            <person name="Klenk H.-P."/>
        </authorList>
    </citation>
    <scope>NUCLEOTIDE SEQUENCE [LARGE SCALE GENOMIC DNA]</scope>
    <source>
        <strain evidence="2 3">DSM 45362</strain>
    </source>
</reference>
<dbReference type="EMBL" id="JACHMN010000002">
    <property type="protein sequence ID" value="MBB5870101.1"/>
    <property type="molecule type" value="Genomic_DNA"/>
</dbReference>
<evidence type="ECO:0000256" key="1">
    <source>
        <dbReference type="SAM" id="MobiDB-lite"/>
    </source>
</evidence>
<dbReference type="AlphaFoldDB" id="A0A841BTI8"/>
<proteinExistence type="predicted"/>
<protein>
    <submittedName>
        <fullName evidence="2">Uncharacterized protein</fullName>
    </submittedName>
</protein>
<gene>
    <name evidence="2" type="ORF">F4553_003480</name>
</gene>
<comment type="caution">
    <text evidence="2">The sequence shown here is derived from an EMBL/GenBank/DDBJ whole genome shotgun (WGS) entry which is preliminary data.</text>
</comment>
<evidence type="ECO:0000313" key="2">
    <source>
        <dbReference type="EMBL" id="MBB5870101.1"/>
    </source>
</evidence>
<accession>A0A841BTI8</accession>
<name>A0A841BTI8_9ACTN</name>
<dbReference type="Proteomes" id="UP000587527">
    <property type="component" value="Unassembled WGS sequence"/>
</dbReference>
<sequence>MRVIGVAGRDGRRILLLGRGGEPAGYLAAQGQREPHPRVDEPAEQPDGGEPGDTGEGRPVRVAAPGPQLATVQLAPGIAERERGVRVGEGELRQGLGAELPVVGEEGGVALAGRGGPQGGPAQVVVDGHREEHLTRGEVQHRLEAAYELQRRKGSRHRNHRLPSSLPA</sequence>
<organism evidence="2 3">
    <name type="scientific">Allocatelliglobosispora scoriae</name>
    <dbReference type="NCBI Taxonomy" id="643052"/>
    <lineage>
        <taxon>Bacteria</taxon>
        <taxon>Bacillati</taxon>
        <taxon>Actinomycetota</taxon>
        <taxon>Actinomycetes</taxon>
        <taxon>Micromonosporales</taxon>
        <taxon>Micromonosporaceae</taxon>
        <taxon>Allocatelliglobosispora</taxon>
    </lineage>
</organism>